<dbReference type="CDD" id="cd16650">
    <property type="entry name" value="SP-RING_PIAS-like"/>
    <property type="match status" value="1"/>
</dbReference>
<dbReference type="GO" id="GO:0061665">
    <property type="term" value="F:SUMO ligase activity"/>
    <property type="evidence" value="ECO:0007669"/>
    <property type="project" value="TreeGrafter"/>
</dbReference>
<evidence type="ECO:0000256" key="5">
    <source>
        <dbReference type="SAM" id="MobiDB-lite"/>
    </source>
</evidence>
<dbReference type="SUPFAM" id="SSF57850">
    <property type="entry name" value="RING/U-box"/>
    <property type="match status" value="1"/>
</dbReference>
<keyword evidence="7" id="KW-0436">Ligase</keyword>
<feature type="compositionally biased region" description="Low complexity" evidence="5">
    <location>
        <begin position="553"/>
        <end position="576"/>
    </location>
</feature>
<feature type="compositionally biased region" description="Pro residues" evidence="5">
    <location>
        <begin position="588"/>
        <end position="602"/>
    </location>
</feature>
<evidence type="ECO:0000313" key="8">
    <source>
        <dbReference type="Proteomes" id="UP001140217"/>
    </source>
</evidence>
<dbReference type="InterPro" id="IPR004181">
    <property type="entry name" value="Znf_MIZ"/>
</dbReference>
<keyword evidence="8" id="KW-1185">Reference proteome</keyword>
<dbReference type="PANTHER" id="PTHR10782:SF4">
    <property type="entry name" value="TONALLI, ISOFORM E"/>
    <property type="match status" value="1"/>
</dbReference>
<proteinExistence type="predicted"/>
<gene>
    <name evidence="7" type="primary">pli1</name>
    <name evidence="7" type="ORF">H4R18_002381</name>
</gene>
<feature type="region of interest" description="Disordered" evidence="5">
    <location>
        <begin position="553"/>
        <end position="620"/>
    </location>
</feature>
<dbReference type="InterPro" id="IPR013083">
    <property type="entry name" value="Znf_RING/FYVE/PHD"/>
</dbReference>
<dbReference type="AlphaFoldDB" id="A0A9W8LK35"/>
<feature type="region of interest" description="Disordered" evidence="5">
    <location>
        <begin position="473"/>
        <end position="513"/>
    </location>
</feature>
<reference evidence="7" key="1">
    <citation type="submission" date="2022-07" db="EMBL/GenBank/DDBJ databases">
        <title>Phylogenomic reconstructions and comparative analyses of Kickxellomycotina fungi.</title>
        <authorList>
            <person name="Reynolds N.K."/>
            <person name="Stajich J.E."/>
            <person name="Barry K."/>
            <person name="Grigoriev I.V."/>
            <person name="Crous P."/>
            <person name="Smith M.E."/>
        </authorList>
    </citation>
    <scope>NUCLEOTIDE SEQUENCE</scope>
    <source>
        <strain evidence="7">NBRC 105414</strain>
    </source>
</reference>
<organism evidence="7 8">
    <name type="scientific">Coemansia javaensis</name>
    <dbReference type="NCBI Taxonomy" id="2761396"/>
    <lineage>
        <taxon>Eukaryota</taxon>
        <taxon>Fungi</taxon>
        <taxon>Fungi incertae sedis</taxon>
        <taxon>Zoopagomycota</taxon>
        <taxon>Kickxellomycotina</taxon>
        <taxon>Kickxellomycetes</taxon>
        <taxon>Kickxellales</taxon>
        <taxon>Kickxellaceae</taxon>
        <taxon>Coemansia</taxon>
    </lineage>
</organism>
<keyword evidence="1" id="KW-0479">Metal-binding</keyword>
<dbReference type="EMBL" id="JANBUL010000078">
    <property type="protein sequence ID" value="KAJ2782237.1"/>
    <property type="molecule type" value="Genomic_DNA"/>
</dbReference>
<dbReference type="GO" id="GO:0016874">
    <property type="term" value="F:ligase activity"/>
    <property type="evidence" value="ECO:0007669"/>
    <property type="project" value="UniProtKB-KW"/>
</dbReference>
<dbReference type="GO" id="GO:0008270">
    <property type="term" value="F:zinc ion binding"/>
    <property type="evidence" value="ECO:0007669"/>
    <property type="project" value="UniProtKB-KW"/>
</dbReference>
<keyword evidence="3" id="KW-0862">Zinc</keyword>
<sequence length="744" mass="78060">MGDLNPLRIKDLRPILEYHRQINPGYAERHVPVGPKGVLVSRLRQCLEHAYGESDKETYERLVGYIAMMARRGRSTVHYSDYAWRSGQTCPVPEAGSWVGYDEAVRKLADARSRAAETVGVAAAVPGGLVSAQCLRPTAEAFAAALLAGVSPCSHGPPDLSKTTFGDCGMLSVEASITAPEFWGASPTHMFVQAVRFRLTDEQAALLAPGPADPRKGTMGVYLYMGRLDLVAARSLSEGRPIPVQNPATFWVKVNGRVCHVPDAAAGGGAPIDVLGLVHRTSAHDNAVEVGFMSSLPLAVAVALARRHTPESMAARIREANLATADSVRQKFFSGTSGSDAGSDGGGGDDDDIVPEGALVNLKCPLGLCRIKTPARSTRCKHSQCFDCETFLQFYQSKPVWKCPVCSVPIRSWRELLVDGYFEDILGKTAPGDEQIYIGPNGDWQRKEAADAFSPRKGAPSARPLEVDADDVAAVSDSSNGPDAAPSKRRRTDFVDLTLDSDSDDAGDSRLPPLTQEELDMIAAVEATIAAENSRASAATPVASRAVVLEPQAPATGPAGGRRAAAGSNGSGSNDAAARRRTMGSVPGPAPAPAPAPSPQPTPTRSNSGGGGGGWRRTPYTARRPLVATTINMTTCPSPLGPGSPGGLQPSPWGPRSTPALIVPRVAAAPVQTAQRPPAAVRSSSWAPAASVASPTTHVLHPGPPRQPRPPVVGMSPTYTSLFLNGQLDGARPSTAPGNPHAPR</sequence>
<evidence type="ECO:0000256" key="4">
    <source>
        <dbReference type="PROSITE-ProRule" id="PRU00452"/>
    </source>
</evidence>
<keyword evidence="2 4" id="KW-0863">Zinc-finger</keyword>
<dbReference type="Gene3D" id="3.30.40.10">
    <property type="entry name" value="Zinc/RING finger domain, C3HC4 (zinc finger)"/>
    <property type="match status" value="1"/>
</dbReference>
<evidence type="ECO:0000256" key="2">
    <source>
        <dbReference type="ARBA" id="ARBA00022771"/>
    </source>
</evidence>
<dbReference type="Proteomes" id="UP001140217">
    <property type="component" value="Unassembled WGS sequence"/>
</dbReference>
<dbReference type="GO" id="GO:0000785">
    <property type="term" value="C:chromatin"/>
    <property type="evidence" value="ECO:0007669"/>
    <property type="project" value="TreeGrafter"/>
</dbReference>
<protein>
    <submittedName>
        <fullName evidence="7">E3 SUMO-protein ligase pli1</fullName>
    </submittedName>
</protein>
<evidence type="ECO:0000256" key="3">
    <source>
        <dbReference type="ARBA" id="ARBA00022833"/>
    </source>
</evidence>
<name>A0A9W8LK35_9FUNG</name>
<dbReference type="PROSITE" id="PS51044">
    <property type="entry name" value="ZF_SP_RING"/>
    <property type="match status" value="1"/>
</dbReference>
<evidence type="ECO:0000259" key="6">
    <source>
        <dbReference type="PROSITE" id="PS51044"/>
    </source>
</evidence>
<feature type="compositionally biased region" description="Pro residues" evidence="5">
    <location>
        <begin position="702"/>
        <end position="711"/>
    </location>
</feature>
<dbReference type="GO" id="GO:0016925">
    <property type="term" value="P:protein sumoylation"/>
    <property type="evidence" value="ECO:0007669"/>
    <property type="project" value="TreeGrafter"/>
</dbReference>
<accession>A0A9W8LK35</accession>
<evidence type="ECO:0000313" key="7">
    <source>
        <dbReference type="EMBL" id="KAJ2782237.1"/>
    </source>
</evidence>
<dbReference type="OrthoDB" id="28127at2759"/>
<feature type="domain" description="SP-RING-type" evidence="6">
    <location>
        <begin position="349"/>
        <end position="435"/>
    </location>
</feature>
<evidence type="ECO:0000256" key="1">
    <source>
        <dbReference type="ARBA" id="ARBA00022723"/>
    </source>
</evidence>
<feature type="region of interest" description="Disordered" evidence="5">
    <location>
        <begin position="695"/>
        <end position="744"/>
    </location>
</feature>
<dbReference type="Pfam" id="PF02891">
    <property type="entry name" value="zf-MIZ"/>
    <property type="match status" value="1"/>
</dbReference>
<dbReference type="PANTHER" id="PTHR10782">
    <property type="entry name" value="ZINC FINGER MIZ DOMAIN-CONTAINING PROTEIN"/>
    <property type="match status" value="1"/>
</dbReference>
<comment type="caution">
    <text evidence="7">The sequence shown here is derived from an EMBL/GenBank/DDBJ whole genome shotgun (WGS) entry which is preliminary data.</text>
</comment>
<feature type="region of interest" description="Disordered" evidence="5">
    <location>
        <begin position="448"/>
        <end position="467"/>
    </location>
</feature>